<organism evidence="3 4">
    <name type="scientific">Cupriavidus taiwanensis</name>
    <dbReference type="NCBI Taxonomy" id="164546"/>
    <lineage>
        <taxon>Bacteria</taxon>
        <taxon>Pseudomonadati</taxon>
        <taxon>Pseudomonadota</taxon>
        <taxon>Betaproteobacteria</taxon>
        <taxon>Burkholderiales</taxon>
        <taxon>Burkholderiaceae</taxon>
        <taxon>Cupriavidus</taxon>
    </lineage>
</organism>
<proteinExistence type="inferred from homology"/>
<dbReference type="SUPFAM" id="SSF159127">
    <property type="entry name" value="HupF/HypC-like"/>
    <property type="match status" value="1"/>
</dbReference>
<feature type="compositionally biased region" description="Polar residues" evidence="2">
    <location>
        <begin position="53"/>
        <end position="64"/>
    </location>
</feature>
<protein>
    <recommendedName>
        <fullName evidence="5">Hydrogenase expression/formation protein HypC</fullName>
    </recommendedName>
</protein>
<dbReference type="PRINTS" id="PR00445">
    <property type="entry name" value="HUPFHYPC"/>
</dbReference>
<dbReference type="EMBL" id="OVTA01000071">
    <property type="protein sequence ID" value="SPS02383.1"/>
    <property type="molecule type" value="Genomic_DNA"/>
</dbReference>
<evidence type="ECO:0000313" key="3">
    <source>
        <dbReference type="EMBL" id="SPS02383.1"/>
    </source>
</evidence>
<comment type="similarity">
    <text evidence="1">Belongs to the HupF/HypC family.</text>
</comment>
<accession>A0A375JEF2</accession>
<evidence type="ECO:0000256" key="2">
    <source>
        <dbReference type="SAM" id="MobiDB-lite"/>
    </source>
</evidence>
<dbReference type="Gene3D" id="2.30.30.140">
    <property type="match status" value="1"/>
</dbReference>
<name>A0A375JEF2_9BURK</name>
<dbReference type="Proteomes" id="UP000256805">
    <property type="component" value="Unassembled WGS sequence"/>
</dbReference>
<dbReference type="AlphaFoldDB" id="A0A375JEF2"/>
<evidence type="ECO:0008006" key="5">
    <source>
        <dbReference type="Google" id="ProtNLM"/>
    </source>
</evidence>
<feature type="region of interest" description="Disordered" evidence="2">
    <location>
        <begin position="41"/>
        <end position="64"/>
    </location>
</feature>
<reference evidence="3 4" key="1">
    <citation type="submission" date="2018-01" db="EMBL/GenBank/DDBJ databases">
        <authorList>
            <person name="Gaut B.S."/>
            <person name="Morton B.R."/>
            <person name="Clegg M.T."/>
            <person name="Duvall M.R."/>
        </authorList>
    </citation>
    <scope>NUCLEOTIDE SEQUENCE [LARGE SCALE GENOMIC DNA]</scope>
    <source>
        <strain evidence="3">Cupriavidus taiwanensis cmp 52</strain>
    </source>
</reference>
<evidence type="ECO:0000313" key="4">
    <source>
        <dbReference type="Proteomes" id="UP000256805"/>
    </source>
</evidence>
<dbReference type="Pfam" id="PF01455">
    <property type="entry name" value="HupF_HypC"/>
    <property type="match status" value="1"/>
</dbReference>
<dbReference type="RefSeq" id="WP_116386176.1">
    <property type="nucleotide sequence ID" value="NZ_LS483235.1"/>
</dbReference>
<evidence type="ECO:0000256" key="1">
    <source>
        <dbReference type="ARBA" id="ARBA00006018"/>
    </source>
</evidence>
<sequence length="64" mass="6574">MCLAIPARVVSLEGPDQAVVDLGGVRKQVSIALAIFVSGTTSSNRPRCASTAPCPSTDSSARRT</sequence>
<dbReference type="InterPro" id="IPR019812">
    <property type="entry name" value="Hydgase_assmbl_chp_CS"/>
</dbReference>
<dbReference type="PROSITE" id="PS01097">
    <property type="entry name" value="HUPF_HYPC"/>
    <property type="match status" value="1"/>
</dbReference>
<gene>
    <name evidence="3" type="ORF">CBM2634_P90009</name>
</gene>
<dbReference type="InterPro" id="IPR001109">
    <property type="entry name" value="Hydrogenase_HupF/HypC"/>
</dbReference>